<sequence>MYKNISPLFTLFFILILSLFFPIQADAWWLGGAVYTDDTETTLIGDNRTIRLKINGAGDYTYETASGGAFG</sequence>
<accession>X1V0X9</accession>
<evidence type="ECO:0000313" key="1">
    <source>
        <dbReference type="EMBL" id="GAJ05826.1"/>
    </source>
</evidence>
<gene>
    <name evidence="1" type="ORF">S12H4_46848</name>
</gene>
<organism evidence="1">
    <name type="scientific">marine sediment metagenome</name>
    <dbReference type="NCBI Taxonomy" id="412755"/>
    <lineage>
        <taxon>unclassified sequences</taxon>
        <taxon>metagenomes</taxon>
        <taxon>ecological metagenomes</taxon>
    </lineage>
</organism>
<reference evidence="1" key="1">
    <citation type="journal article" date="2014" name="Front. Microbiol.">
        <title>High frequency of phylogenetically diverse reductive dehalogenase-homologous genes in deep subseafloor sedimentary metagenomes.</title>
        <authorList>
            <person name="Kawai M."/>
            <person name="Futagami T."/>
            <person name="Toyoda A."/>
            <person name="Takaki Y."/>
            <person name="Nishi S."/>
            <person name="Hori S."/>
            <person name="Arai W."/>
            <person name="Tsubouchi T."/>
            <person name="Morono Y."/>
            <person name="Uchiyama I."/>
            <person name="Ito T."/>
            <person name="Fujiyama A."/>
            <person name="Inagaki F."/>
            <person name="Takami H."/>
        </authorList>
    </citation>
    <scope>NUCLEOTIDE SEQUENCE</scope>
    <source>
        <strain evidence="1">Expedition CK06-06</strain>
    </source>
</reference>
<protein>
    <submittedName>
        <fullName evidence="1">Uncharacterized protein</fullName>
    </submittedName>
</protein>
<name>X1V0X9_9ZZZZ</name>
<proteinExistence type="predicted"/>
<dbReference type="AlphaFoldDB" id="X1V0X9"/>
<dbReference type="EMBL" id="BARW01029105">
    <property type="protein sequence ID" value="GAJ05826.1"/>
    <property type="molecule type" value="Genomic_DNA"/>
</dbReference>
<comment type="caution">
    <text evidence="1">The sequence shown here is derived from an EMBL/GenBank/DDBJ whole genome shotgun (WGS) entry which is preliminary data.</text>
</comment>